<sequence length="147" mass="16051">MLGKCFRIAMFLIDAIIFYVILSRKLSGPRFAINQPVRGSEETQVDPDVAKEKSLVEGICHSGTFENYSLVARNVHKYYGDVFAVRHINLALRKSECLGLLGVNGAGKTTTFQALAGLSSCSLGEVHSANLTLASDLRKVKYGQTLL</sequence>
<dbReference type="GO" id="GO:0005319">
    <property type="term" value="F:lipid transporter activity"/>
    <property type="evidence" value="ECO:0007669"/>
    <property type="project" value="TreeGrafter"/>
</dbReference>
<dbReference type="VEuPathDB" id="VectorBase:HLOH_046782"/>
<organism evidence="3 4">
    <name type="scientific">Haemaphysalis longicornis</name>
    <name type="common">Bush tick</name>
    <dbReference type="NCBI Taxonomy" id="44386"/>
    <lineage>
        <taxon>Eukaryota</taxon>
        <taxon>Metazoa</taxon>
        <taxon>Ecdysozoa</taxon>
        <taxon>Arthropoda</taxon>
        <taxon>Chelicerata</taxon>
        <taxon>Arachnida</taxon>
        <taxon>Acari</taxon>
        <taxon>Parasitiformes</taxon>
        <taxon>Ixodida</taxon>
        <taxon>Ixodoidea</taxon>
        <taxon>Ixodidae</taxon>
        <taxon>Haemaphysalinae</taxon>
        <taxon>Haemaphysalis</taxon>
    </lineage>
</organism>
<dbReference type="PANTHER" id="PTHR19229:SF250">
    <property type="entry name" value="ABC TRANSPORTER DOMAIN-CONTAINING PROTEIN-RELATED"/>
    <property type="match status" value="1"/>
</dbReference>
<dbReference type="GO" id="GO:0016887">
    <property type="term" value="F:ATP hydrolysis activity"/>
    <property type="evidence" value="ECO:0007669"/>
    <property type="project" value="InterPro"/>
</dbReference>
<keyword evidence="4" id="KW-1185">Reference proteome</keyword>
<reference evidence="3 4" key="1">
    <citation type="journal article" date="2020" name="Cell">
        <title>Large-Scale Comparative Analyses of Tick Genomes Elucidate Their Genetic Diversity and Vector Capacities.</title>
        <authorList>
            <consortium name="Tick Genome and Microbiome Consortium (TIGMIC)"/>
            <person name="Jia N."/>
            <person name="Wang J."/>
            <person name="Shi W."/>
            <person name="Du L."/>
            <person name="Sun Y."/>
            <person name="Zhan W."/>
            <person name="Jiang J.F."/>
            <person name="Wang Q."/>
            <person name="Zhang B."/>
            <person name="Ji P."/>
            <person name="Bell-Sakyi L."/>
            <person name="Cui X.M."/>
            <person name="Yuan T.T."/>
            <person name="Jiang B.G."/>
            <person name="Yang W.F."/>
            <person name="Lam T.T."/>
            <person name="Chang Q.C."/>
            <person name="Ding S.J."/>
            <person name="Wang X.J."/>
            <person name="Zhu J.G."/>
            <person name="Ruan X.D."/>
            <person name="Zhao L."/>
            <person name="Wei J.T."/>
            <person name="Ye R.Z."/>
            <person name="Que T.C."/>
            <person name="Du C.H."/>
            <person name="Zhou Y.H."/>
            <person name="Cheng J.X."/>
            <person name="Dai P.F."/>
            <person name="Guo W.B."/>
            <person name="Han X.H."/>
            <person name="Huang E.J."/>
            <person name="Li L.F."/>
            <person name="Wei W."/>
            <person name="Gao Y.C."/>
            <person name="Liu J.Z."/>
            <person name="Shao H.Z."/>
            <person name="Wang X."/>
            <person name="Wang C.C."/>
            <person name="Yang T.C."/>
            <person name="Huo Q.B."/>
            <person name="Li W."/>
            <person name="Chen H.Y."/>
            <person name="Chen S.E."/>
            <person name="Zhou L.G."/>
            <person name="Ni X.B."/>
            <person name="Tian J.H."/>
            <person name="Sheng Y."/>
            <person name="Liu T."/>
            <person name="Pan Y.S."/>
            <person name="Xia L.Y."/>
            <person name="Li J."/>
            <person name="Zhao F."/>
            <person name="Cao W.C."/>
        </authorList>
    </citation>
    <scope>NUCLEOTIDE SEQUENCE [LARGE SCALE GENOMIC DNA]</scope>
    <source>
        <strain evidence="3">HaeL-2018</strain>
    </source>
</reference>
<evidence type="ECO:0000256" key="1">
    <source>
        <dbReference type="SAM" id="Phobius"/>
    </source>
</evidence>
<dbReference type="OrthoDB" id="10263751at2759"/>
<feature type="transmembrane region" description="Helical" evidence="1">
    <location>
        <begin position="6"/>
        <end position="22"/>
    </location>
</feature>
<dbReference type="InterPro" id="IPR003439">
    <property type="entry name" value="ABC_transporter-like_ATP-bd"/>
</dbReference>
<dbReference type="PANTHER" id="PTHR19229">
    <property type="entry name" value="ATP-BINDING CASSETTE TRANSPORTER SUBFAMILY A ABCA"/>
    <property type="match status" value="1"/>
</dbReference>
<dbReference type="Pfam" id="PF00005">
    <property type="entry name" value="ABC_tran"/>
    <property type="match status" value="1"/>
</dbReference>
<dbReference type="GO" id="GO:0005524">
    <property type="term" value="F:ATP binding"/>
    <property type="evidence" value="ECO:0007669"/>
    <property type="project" value="InterPro"/>
</dbReference>
<evidence type="ECO:0000313" key="4">
    <source>
        <dbReference type="Proteomes" id="UP000821853"/>
    </source>
</evidence>
<accession>A0A9J6GKS5</accession>
<dbReference type="GO" id="GO:0140359">
    <property type="term" value="F:ABC-type transporter activity"/>
    <property type="evidence" value="ECO:0007669"/>
    <property type="project" value="InterPro"/>
</dbReference>
<comment type="caution">
    <text evidence="3">The sequence shown here is derived from an EMBL/GenBank/DDBJ whole genome shotgun (WGS) entry which is preliminary data.</text>
</comment>
<keyword evidence="1" id="KW-1133">Transmembrane helix</keyword>
<dbReference type="Gene3D" id="3.40.50.300">
    <property type="entry name" value="P-loop containing nucleotide triphosphate hydrolases"/>
    <property type="match status" value="1"/>
</dbReference>
<gene>
    <name evidence="3" type="ORF">HPB48_019415</name>
</gene>
<dbReference type="EMBL" id="JABSTR010000007">
    <property type="protein sequence ID" value="KAH9374996.1"/>
    <property type="molecule type" value="Genomic_DNA"/>
</dbReference>
<dbReference type="InterPro" id="IPR027417">
    <property type="entry name" value="P-loop_NTPase"/>
</dbReference>
<proteinExistence type="predicted"/>
<keyword evidence="1" id="KW-0812">Transmembrane</keyword>
<protein>
    <recommendedName>
        <fullName evidence="2">ABC transporter domain-containing protein</fullName>
    </recommendedName>
</protein>
<feature type="domain" description="ABC transporter" evidence="2">
    <location>
        <begin position="86"/>
        <end position="131"/>
    </location>
</feature>
<evidence type="ECO:0000259" key="2">
    <source>
        <dbReference type="Pfam" id="PF00005"/>
    </source>
</evidence>
<dbReference type="GO" id="GO:0016020">
    <property type="term" value="C:membrane"/>
    <property type="evidence" value="ECO:0007669"/>
    <property type="project" value="InterPro"/>
</dbReference>
<dbReference type="Proteomes" id="UP000821853">
    <property type="component" value="Chromosome 5"/>
</dbReference>
<keyword evidence="1" id="KW-0472">Membrane</keyword>
<dbReference type="AlphaFoldDB" id="A0A9J6GKS5"/>
<dbReference type="InterPro" id="IPR026082">
    <property type="entry name" value="ABCA"/>
</dbReference>
<dbReference type="SUPFAM" id="SSF52540">
    <property type="entry name" value="P-loop containing nucleoside triphosphate hydrolases"/>
    <property type="match status" value="1"/>
</dbReference>
<evidence type="ECO:0000313" key="3">
    <source>
        <dbReference type="EMBL" id="KAH9374996.1"/>
    </source>
</evidence>
<name>A0A9J6GKS5_HAELO</name>